<dbReference type="EMBL" id="AMYT01000018">
    <property type="protein sequence ID" value="EKU27211.1"/>
    <property type="molecule type" value="Genomic_DNA"/>
</dbReference>
<proteinExistence type="predicted"/>
<keyword evidence="4" id="KW-1185">Reference proteome</keyword>
<feature type="compositionally biased region" description="Basic and acidic residues" evidence="1">
    <location>
        <begin position="475"/>
        <end position="506"/>
    </location>
</feature>
<keyword evidence="2" id="KW-0472">Membrane</keyword>
<keyword evidence="2" id="KW-1133">Transmembrane helix</keyword>
<dbReference type="Proteomes" id="UP000016057">
    <property type="component" value="Unassembled WGS sequence"/>
</dbReference>
<feature type="compositionally biased region" description="Basic and acidic residues" evidence="1">
    <location>
        <begin position="157"/>
        <end position="171"/>
    </location>
</feature>
<evidence type="ECO:0000313" key="4">
    <source>
        <dbReference type="Proteomes" id="UP000016057"/>
    </source>
</evidence>
<feature type="region of interest" description="Disordered" evidence="1">
    <location>
        <begin position="346"/>
        <end position="413"/>
    </location>
</feature>
<feature type="region of interest" description="Disordered" evidence="1">
    <location>
        <begin position="123"/>
        <end position="210"/>
    </location>
</feature>
<keyword evidence="2" id="KW-0812">Transmembrane</keyword>
<feature type="transmembrane region" description="Helical" evidence="2">
    <location>
        <begin position="604"/>
        <end position="627"/>
    </location>
</feature>
<dbReference type="AlphaFoldDB" id="K8ZNN8"/>
<evidence type="ECO:0000256" key="1">
    <source>
        <dbReference type="SAM" id="MobiDB-lite"/>
    </source>
</evidence>
<feature type="region of interest" description="Disordered" evidence="1">
    <location>
        <begin position="473"/>
        <end position="506"/>
    </location>
</feature>
<protein>
    <submittedName>
        <fullName evidence="3">Uncharacterized protein</fullName>
    </submittedName>
</protein>
<sequence length="700" mass="82151">MKHFTYGIRFEKMSKPIKNLKIIKRNKNYSLGRAEYLYQKVIQKLGNSYQPSGNHHDFEIAIYNTDPTNTEELEIEITYDPTQTLAQLISKDIHKTISEEKDVAQQQRWIQQEQEIGEQFMREQNQTVEEEEEEQKTSFRSRLSRKKSTSSAPAIPQHKEEPKEEVEKEEVSSVPAPLPSSKPNIPKRNLNMDFEPASTPVPQHEEEPVEEVKEEVKEEVNEPELPTLMNESEFLNANTPQLQNAIDTVLQPIITAKDGGVEYILSHLNSDLSESDYQNQLKEEYLQSIYSPEKYDYVYQLIKERCAGILGTTKKSLEEAKETQIDTINYSSELEQEKEKVKEEITEKCNQEKEEKKQKIDKEFESTKEELQTRHDQEKKELNERQTSEMKQLEKEHDQRWEQSKSEIEEENKRILDERNKELEFTFEEKTINEKNGKSQEVRESILSNSVKLIEALSGERDAKLKALQSNYQNKLDDKKEEFDKAEQKHIQEEKEEEKKERRAKAEAHRQRLIELKEEENRIARLEAEKMAQKNEELTQEIKGLKEELQDTISKQKEQAELDRMKNLQYQNQVLEQQNDIKYQQMQVSSSDQSKQEISKLKKMIAGISVGAVLGMGAIGFGVYGHFENKQAEAEARMEQQKKEEAQKEEQKKMQDRLDKYDEQLKSILKSNDDLKKENDQKTKEVEKLQKKVKQDHAGK</sequence>
<accession>K8ZNN8</accession>
<feature type="region of interest" description="Disordered" evidence="1">
    <location>
        <begin position="632"/>
        <end position="700"/>
    </location>
</feature>
<evidence type="ECO:0000256" key="2">
    <source>
        <dbReference type="SAM" id="Phobius"/>
    </source>
</evidence>
<dbReference type="STRING" id="1234409.C683_0868"/>
<dbReference type="PATRIC" id="fig|1234409.3.peg.818"/>
<reference evidence="3 4" key="1">
    <citation type="journal article" date="2013" name="Genome Announc.">
        <title>Draft Genome Sequence of Catellicoccus marimammalium, a Novel Species Commonly Found in Gull Feces.</title>
        <authorList>
            <person name="Weigand M.R."/>
            <person name="Ryu H."/>
            <person name="Bozcek L."/>
            <person name="Konstantinidis K.T."/>
            <person name="Santo Domingo J.W."/>
        </authorList>
    </citation>
    <scope>NUCLEOTIDE SEQUENCE [LARGE SCALE GENOMIC DNA]</scope>
    <source>
        <strain evidence="3 4">M35/04/3</strain>
    </source>
</reference>
<name>K8ZNN8_9ENTE</name>
<organism evidence="3 4">
    <name type="scientific">Catellicoccus marimammalium M35/04/3</name>
    <dbReference type="NCBI Taxonomy" id="1234409"/>
    <lineage>
        <taxon>Bacteria</taxon>
        <taxon>Bacillati</taxon>
        <taxon>Bacillota</taxon>
        <taxon>Bacilli</taxon>
        <taxon>Lactobacillales</taxon>
        <taxon>Enterococcaceae</taxon>
        <taxon>Catellicoccus</taxon>
    </lineage>
</organism>
<gene>
    <name evidence="3" type="ORF">C683_0868</name>
</gene>
<evidence type="ECO:0000313" key="3">
    <source>
        <dbReference type="EMBL" id="EKU27211.1"/>
    </source>
</evidence>
<comment type="caution">
    <text evidence="3">The sequence shown here is derived from an EMBL/GenBank/DDBJ whole genome shotgun (WGS) entry which is preliminary data.</text>
</comment>
<dbReference type="RefSeq" id="WP_009490476.1">
    <property type="nucleotide sequence ID" value="NZ_AMYT01000018.1"/>
</dbReference>